<feature type="transmembrane region" description="Helical" evidence="1">
    <location>
        <begin position="21"/>
        <end position="39"/>
    </location>
</feature>
<feature type="transmembrane region" description="Helical" evidence="1">
    <location>
        <begin position="146"/>
        <end position="167"/>
    </location>
</feature>
<dbReference type="EMBL" id="JAGGLB010000013">
    <property type="protein sequence ID" value="MBP1992438.1"/>
    <property type="molecule type" value="Genomic_DNA"/>
</dbReference>
<reference evidence="2 3" key="1">
    <citation type="submission" date="2021-03" db="EMBL/GenBank/DDBJ databases">
        <title>Genomic Encyclopedia of Type Strains, Phase IV (KMG-IV): sequencing the most valuable type-strain genomes for metagenomic binning, comparative biology and taxonomic classification.</title>
        <authorList>
            <person name="Goeker M."/>
        </authorList>
    </citation>
    <scope>NUCLEOTIDE SEQUENCE [LARGE SCALE GENOMIC DNA]</scope>
    <source>
        <strain evidence="2 3">DSM 26048</strain>
    </source>
</reference>
<keyword evidence="1" id="KW-0472">Membrane</keyword>
<feature type="transmembrane region" description="Helical" evidence="1">
    <location>
        <begin position="111"/>
        <end position="131"/>
    </location>
</feature>
<organism evidence="2 3">
    <name type="scientific">Paenibacillus eucommiae</name>
    <dbReference type="NCBI Taxonomy" id="1355755"/>
    <lineage>
        <taxon>Bacteria</taxon>
        <taxon>Bacillati</taxon>
        <taxon>Bacillota</taxon>
        <taxon>Bacilli</taxon>
        <taxon>Bacillales</taxon>
        <taxon>Paenibacillaceae</taxon>
        <taxon>Paenibacillus</taxon>
    </lineage>
</organism>
<keyword evidence="3" id="KW-1185">Reference proteome</keyword>
<evidence type="ECO:0000313" key="3">
    <source>
        <dbReference type="Proteomes" id="UP001519287"/>
    </source>
</evidence>
<comment type="caution">
    <text evidence="2">The sequence shown here is derived from an EMBL/GenBank/DDBJ whole genome shotgun (WGS) entry which is preliminary data.</text>
</comment>
<name>A0ABS4IXW6_9BACL</name>
<dbReference type="Proteomes" id="UP001519287">
    <property type="component" value="Unassembled WGS sequence"/>
</dbReference>
<dbReference type="RefSeq" id="WP_209973440.1">
    <property type="nucleotide sequence ID" value="NZ_JAGGLB010000013.1"/>
</dbReference>
<feature type="transmembrane region" description="Helical" evidence="1">
    <location>
        <begin position="179"/>
        <end position="198"/>
    </location>
</feature>
<gene>
    <name evidence="2" type="ORF">J2Z66_004046</name>
</gene>
<feature type="transmembrane region" description="Helical" evidence="1">
    <location>
        <begin position="51"/>
        <end position="74"/>
    </location>
</feature>
<keyword evidence="1" id="KW-0812">Transmembrane</keyword>
<proteinExistence type="predicted"/>
<evidence type="ECO:0000313" key="2">
    <source>
        <dbReference type="EMBL" id="MBP1992438.1"/>
    </source>
</evidence>
<evidence type="ECO:0000256" key="1">
    <source>
        <dbReference type="SAM" id="Phobius"/>
    </source>
</evidence>
<accession>A0ABS4IXW6</accession>
<protein>
    <recommendedName>
        <fullName evidence="4">ABC transporter permease</fullName>
    </recommendedName>
</protein>
<feature type="transmembrane region" description="Helical" evidence="1">
    <location>
        <begin position="210"/>
        <end position="232"/>
    </location>
</feature>
<keyword evidence="1" id="KW-1133">Transmembrane helix</keyword>
<sequence>MDKFRDSWWLAIWEIRSKWISLVWSSLFNIYCVFAIISLTNQAQNAEAHEIYRLILAGTVNFFVLIVMQNLGVLQFHRRYFRYWKTDIYTKRLAFFKQMPISNVVLVRSRLIIYLLSLGLMSFVFFIPYYFLMRIDQLFMLTVNEYIAFALFWLGVSAILGSLSIYGEFAGSGKLYLRLLLLSYVIFLIGGLCITYFLETPIWTSSMELIRSYGYIASAVSLGTGVLVLYVSEIRVRKLLEKRSL</sequence>
<evidence type="ECO:0008006" key="4">
    <source>
        <dbReference type="Google" id="ProtNLM"/>
    </source>
</evidence>